<reference evidence="4" key="1">
    <citation type="submission" date="2018-02" db="EMBL/GenBank/DDBJ databases">
        <title>Glaesserella australis sp. nov., isolated from the lungs of pigs.</title>
        <authorList>
            <person name="Turni C."/>
            <person name="Christensen H."/>
        </authorList>
    </citation>
    <scope>NUCLEOTIDE SEQUENCE [LARGE SCALE GENOMIC DNA]</scope>
    <source>
        <strain evidence="4">HS4635</strain>
    </source>
</reference>
<dbReference type="Proteomes" id="UP000248689">
    <property type="component" value="Unassembled WGS sequence"/>
</dbReference>
<organism evidence="3 4">
    <name type="scientific">Glaesserella australis</name>
    <dbReference type="NCBI Taxonomy" id="2094024"/>
    <lineage>
        <taxon>Bacteria</taxon>
        <taxon>Pseudomonadati</taxon>
        <taxon>Pseudomonadota</taxon>
        <taxon>Gammaproteobacteria</taxon>
        <taxon>Pasteurellales</taxon>
        <taxon>Pasteurellaceae</taxon>
        <taxon>Glaesserella</taxon>
    </lineage>
</organism>
<keyword evidence="1" id="KW-0732">Signal</keyword>
<sequence length="268" mass="28184">MRRLTLFWFSLLALFSLTSWANYPDVPKPFRYVSDYTQTLSSQDKQTLENALVEYGTKTSSQIAVVIVSTTNGEEIASYTHNLFNKWGIGRQKENNGVLLLVAKDDRKLFIATGRGLEGALPDAIASSIIRNDITPYFKQNLYAQGIAKGLSSIIAATQGEYAPAPVAEESGEEFADFEIFIIAAVAIFFLFNILSRGGNTYVSPSNAGRILRDVDAIRRSGGLNGGFGGGFGGGRRSGGFGGGFGGGGSSGGFGGGSTGGGGAGGSW</sequence>
<dbReference type="Pfam" id="PF04536">
    <property type="entry name" value="TPM_phosphatase"/>
    <property type="match status" value="1"/>
</dbReference>
<dbReference type="PANTHER" id="PTHR30373">
    <property type="entry name" value="UPF0603 PROTEIN YGCG"/>
    <property type="match status" value="1"/>
</dbReference>
<evidence type="ECO:0000259" key="2">
    <source>
        <dbReference type="Pfam" id="PF04536"/>
    </source>
</evidence>
<name>A0A328C007_9PAST</name>
<evidence type="ECO:0000313" key="4">
    <source>
        <dbReference type="Proteomes" id="UP000248689"/>
    </source>
</evidence>
<proteinExistence type="predicted"/>
<evidence type="ECO:0000256" key="1">
    <source>
        <dbReference type="SAM" id="SignalP"/>
    </source>
</evidence>
<evidence type="ECO:0000313" key="3">
    <source>
        <dbReference type="EMBL" id="RAL18622.1"/>
    </source>
</evidence>
<feature type="domain" description="TPM" evidence="2">
    <location>
        <begin position="33"/>
        <end position="156"/>
    </location>
</feature>
<comment type="caution">
    <text evidence="3">The sequence shown here is derived from an EMBL/GenBank/DDBJ whole genome shotgun (WGS) entry which is preliminary data.</text>
</comment>
<gene>
    <name evidence="3" type="ORF">C5N92_07880</name>
</gene>
<dbReference type="Gene3D" id="3.10.310.50">
    <property type="match status" value="1"/>
</dbReference>
<dbReference type="AlphaFoldDB" id="A0A328C007"/>
<keyword evidence="4" id="KW-1185">Reference proteome</keyword>
<dbReference type="EMBL" id="PTPX01000014">
    <property type="protein sequence ID" value="RAL18622.1"/>
    <property type="molecule type" value="Genomic_DNA"/>
</dbReference>
<accession>A0A328C007</accession>
<dbReference type="RefSeq" id="WP_111750302.1">
    <property type="nucleotide sequence ID" value="NZ_PTPX01000014.1"/>
</dbReference>
<feature type="chain" id="PRO_5016256212" evidence="1">
    <location>
        <begin position="22"/>
        <end position="268"/>
    </location>
</feature>
<dbReference type="PANTHER" id="PTHR30373:SF2">
    <property type="entry name" value="UPF0603 PROTEIN YGCG"/>
    <property type="match status" value="1"/>
</dbReference>
<protein>
    <submittedName>
        <fullName evidence="3">Methanol dehydrogenase</fullName>
    </submittedName>
</protein>
<dbReference type="OrthoDB" id="9810918at2"/>
<dbReference type="InterPro" id="IPR007621">
    <property type="entry name" value="TPM_dom"/>
</dbReference>
<feature type="signal peptide" evidence="1">
    <location>
        <begin position="1"/>
        <end position="21"/>
    </location>
</feature>